<comment type="caution">
    <text evidence="2">The sequence shown here is derived from an EMBL/GenBank/DDBJ whole genome shotgun (WGS) entry which is preliminary data.</text>
</comment>
<dbReference type="Gene3D" id="2.60.120.1130">
    <property type="match status" value="1"/>
</dbReference>
<evidence type="ECO:0000313" key="3">
    <source>
        <dbReference type="Proteomes" id="UP000613030"/>
    </source>
</evidence>
<sequence length="658" mass="75374">MRSVFAITLVGFIVIPFICSAQFNGFPFGEVTYRELNIKTYEQDTSADAVVLKEFGEAYMEDHDDMNLIFRYHVKIKILKKAGLERANFEIPLRKQDERKEFVRNVQASTFNVENGSMREVKLTQKEQFLENYSKFYDIKKFALPNVRVGSVIDVSYEIASPFRFNFRSWEFQSDIPKIASEYWALIPANYKYNISLRGYLSLKSNDSEIKRDCFKPGGQSADCVLMKFTMVDIPAFKEEEYMTAKSNFLSVVNFELAEVHYFDGHKDKITREWKDIDDELRRENKFGIQVRRGEDIVDQHVNVVIAGETDELAKAQKIYDFIKAHYRWNDVYGIYSEFGIRKAFESKTGNVGDINLSLVAALKYAGLSADPLILSTRKNGLVNELYPVVTDFNYVVAKVNIKDKVYLLDATEDFASFGMLPERCLNGKGRVMAEKESYWYDLKPADKERTVTIVNLALANTGLAKGTINNTYFGYEAATQRALIASYGSEKEYVGKVTKNLNGITVTGYHFENVDDLKKPLIVKYDVEAEVYDASAHDNFLFNPFLMERTNNNPFKSPERLYPVDFGPPLEQTVVLVMDYPEELELSELPEKVGLALPAAGGRYMYNVQNVGHTVTVNSSFLINKTVYSPAEYHYLKELFDRVVAAQRTDLVFKKKS</sequence>
<proteinExistence type="predicted"/>
<dbReference type="Pfam" id="PF12969">
    <property type="entry name" value="DUF3857"/>
    <property type="match status" value="1"/>
</dbReference>
<dbReference type="Gene3D" id="3.10.620.30">
    <property type="match status" value="1"/>
</dbReference>
<dbReference type="InterPro" id="IPR024618">
    <property type="entry name" value="DUF3857"/>
</dbReference>
<dbReference type="EMBL" id="JAERRB010000002">
    <property type="protein sequence ID" value="MBL0741251.1"/>
    <property type="molecule type" value="Genomic_DNA"/>
</dbReference>
<keyword evidence="3" id="KW-1185">Reference proteome</keyword>
<gene>
    <name evidence="2" type="ORF">JI741_08465</name>
</gene>
<evidence type="ECO:0000259" key="1">
    <source>
        <dbReference type="Pfam" id="PF12969"/>
    </source>
</evidence>
<dbReference type="Proteomes" id="UP000613030">
    <property type="component" value="Unassembled WGS sequence"/>
</dbReference>
<name>A0ABS1KP96_9BACT</name>
<dbReference type="Gene3D" id="2.60.40.3140">
    <property type="match status" value="1"/>
</dbReference>
<accession>A0ABS1KP96</accession>
<evidence type="ECO:0000313" key="2">
    <source>
        <dbReference type="EMBL" id="MBL0741251.1"/>
    </source>
</evidence>
<feature type="domain" description="DUF3857" evidence="1">
    <location>
        <begin position="70"/>
        <end position="196"/>
    </location>
</feature>
<reference evidence="2 3" key="1">
    <citation type="submission" date="2021-01" db="EMBL/GenBank/DDBJ databases">
        <title>Chryseolinea sp. Jin1 Genome sequencing and assembly.</title>
        <authorList>
            <person name="Kim I."/>
        </authorList>
    </citation>
    <scope>NUCLEOTIDE SEQUENCE [LARGE SCALE GENOMIC DNA]</scope>
    <source>
        <strain evidence="2 3">Jin1</strain>
    </source>
</reference>
<organism evidence="2 3">
    <name type="scientific">Chryseolinea lacunae</name>
    <dbReference type="NCBI Taxonomy" id="2801331"/>
    <lineage>
        <taxon>Bacteria</taxon>
        <taxon>Pseudomonadati</taxon>
        <taxon>Bacteroidota</taxon>
        <taxon>Cytophagia</taxon>
        <taxon>Cytophagales</taxon>
        <taxon>Fulvivirgaceae</taxon>
        <taxon>Chryseolinea</taxon>
    </lineage>
</organism>
<protein>
    <submittedName>
        <fullName evidence="2">DUF3857 domain-containing protein</fullName>
    </submittedName>
</protein>
<dbReference type="RefSeq" id="WP_236675952.1">
    <property type="nucleotide sequence ID" value="NZ_JAERRB010000002.1"/>
</dbReference>